<evidence type="ECO:0000313" key="2">
    <source>
        <dbReference type="Proteomes" id="UP000623129"/>
    </source>
</evidence>
<dbReference type="Proteomes" id="UP000623129">
    <property type="component" value="Unassembled WGS sequence"/>
</dbReference>
<comment type="caution">
    <text evidence="1">The sequence shown here is derived from an EMBL/GenBank/DDBJ whole genome shotgun (WGS) entry which is preliminary data.</text>
</comment>
<dbReference type="AlphaFoldDB" id="A0A833QVU5"/>
<protein>
    <submittedName>
        <fullName evidence="1">Uncharacterized protein</fullName>
    </submittedName>
</protein>
<reference evidence="1" key="1">
    <citation type="submission" date="2020-01" db="EMBL/GenBank/DDBJ databases">
        <title>Genome sequence of Kobresia littledalei, the first chromosome-level genome in the family Cyperaceae.</title>
        <authorList>
            <person name="Qu G."/>
        </authorList>
    </citation>
    <scope>NUCLEOTIDE SEQUENCE</scope>
    <source>
        <strain evidence="1">C.B.Clarke</strain>
        <tissue evidence="1">Leaf</tissue>
    </source>
</reference>
<organism evidence="1 2">
    <name type="scientific">Carex littledalei</name>
    <dbReference type="NCBI Taxonomy" id="544730"/>
    <lineage>
        <taxon>Eukaryota</taxon>
        <taxon>Viridiplantae</taxon>
        <taxon>Streptophyta</taxon>
        <taxon>Embryophyta</taxon>
        <taxon>Tracheophyta</taxon>
        <taxon>Spermatophyta</taxon>
        <taxon>Magnoliopsida</taxon>
        <taxon>Liliopsida</taxon>
        <taxon>Poales</taxon>
        <taxon>Cyperaceae</taxon>
        <taxon>Cyperoideae</taxon>
        <taxon>Cariceae</taxon>
        <taxon>Carex</taxon>
        <taxon>Carex subgen. Euthyceras</taxon>
    </lineage>
</organism>
<keyword evidence="2" id="KW-1185">Reference proteome</keyword>
<accession>A0A833QVU5</accession>
<dbReference type="EMBL" id="SWLB01000010">
    <property type="protein sequence ID" value="KAF3333880.1"/>
    <property type="molecule type" value="Genomic_DNA"/>
</dbReference>
<evidence type="ECO:0000313" key="1">
    <source>
        <dbReference type="EMBL" id="KAF3333880.1"/>
    </source>
</evidence>
<gene>
    <name evidence="1" type="ORF">FCM35_KLT01571</name>
</gene>
<sequence>MFASFQMGPTRHSGISLKIQPRSLFLQRSLSRSHPTLSSPAGSVHACCSSLLRIAKLKVKFVLSYDIFFGSLFAFQSSWICHLSTSLPLYLLTTNAVILDPDFESKRLIGKSCEKIGLN</sequence>
<proteinExistence type="predicted"/>
<name>A0A833QVU5_9POAL</name>